<proteinExistence type="predicted"/>
<dbReference type="CDD" id="cd00051">
    <property type="entry name" value="EFh"/>
    <property type="match status" value="1"/>
</dbReference>
<organism evidence="4 5">
    <name type="scientific">Acanthaster planci</name>
    <name type="common">Crown-of-thorns starfish</name>
    <dbReference type="NCBI Taxonomy" id="133434"/>
    <lineage>
        <taxon>Eukaryota</taxon>
        <taxon>Metazoa</taxon>
        <taxon>Echinodermata</taxon>
        <taxon>Eleutherozoa</taxon>
        <taxon>Asterozoa</taxon>
        <taxon>Asteroidea</taxon>
        <taxon>Valvatacea</taxon>
        <taxon>Valvatida</taxon>
        <taxon>Acanthasteridae</taxon>
        <taxon>Acanthaster</taxon>
    </lineage>
</organism>
<dbReference type="Proteomes" id="UP000694845">
    <property type="component" value="Unplaced"/>
</dbReference>
<dbReference type="AlphaFoldDB" id="A0A8B7ZYQ4"/>
<feature type="region of interest" description="Disordered" evidence="1">
    <location>
        <begin position="36"/>
        <end position="81"/>
    </location>
</feature>
<dbReference type="PROSITE" id="PS50222">
    <property type="entry name" value="EF_HAND_2"/>
    <property type="match status" value="1"/>
</dbReference>
<evidence type="ECO:0000259" key="3">
    <source>
        <dbReference type="PROSITE" id="PS50222"/>
    </source>
</evidence>
<feature type="compositionally biased region" description="Basic residues" evidence="1">
    <location>
        <begin position="37"/>
        <end position="55"/>
    </location>
</feature>
<dbReference type="GO" id="GO:0005509">
    <property type="term" value="F:calcium ion binding"/>
    <property type="evidence" value="ECO:0007669"/>
    <property type="project" value="InterPro"/>
</dbReference>
<dbReference type="Pfam" id="PF13499">
    <property type="entry name" value="EF-hand_7"/>
    <property type="match status" value="1"/>
</dbReference>
<dbReference type="InterPro" id="IPR002048">
    <property type="entry name" value="EF_hand_dom"/>
</dbReference>
<dbReference type="Gene3D" id="1.10.238.10">
    <property type="entry name" value="EF-hand"/>
    <property type="match status" value="1"/>
</dbReference>
<dbReference type="OrthoDB" id="427950at2759"/>
<accession>A0A8B7ZYQ4</accession>
<dbReference type="GeneID" id="110988980"/>
<reference evidence="5" key="1">
    <citation type="submission" date="2025-08" db="UniProtKB">
        <authorList>
            <consortium name="RefSeq"/>
        </authorList>
    </citation>
    <scope>IDENTIFICATION</scope>
</reference>
<evidence type="ECO:0000313" key="5">
    <source>
        <dbReference type="RefSeq" id="XP_022108706.1"/>
    </source>
</evidence>
<keyword evidence="4" id="KW-1185">Reference proteome</keyword>
<dbReference type="InterPro" id="IPR011992">
    <property type="entry name" value="EF-hand-dom_pair"/>
</dbReference>
<name>A0A8B7ZYQ4_ACAPL</name>
<evidence type="ECO:0000313" key="4">
    <source>
        <dbReference type="Proteomes" id="UP000694845"/>
    </source>
</evidence>
<feature type="chain" id="PRO_5034351574" evidence="2">
    <location>
        <begin position="24"/>
        <end position="355"/>
    </location>
</feature>
<sequence length="355" mass="40975">MKRKLASLLVVLTMMILSTGITANNQQLDMEVLHQQARPHHHHHHYYSHKRHRHKSDIADDEGEDLTSREDGDAASQMRDDKYEEEEVFYDDFSSRKQLFQLTDKDGDGFVTREEYVNQNGNHSVVVDQVFKAYDRDGDGQFSEEEFLQQSSPLAVQDECEEEIIQTCDKLYLEFMTTELKSSKVDEKTCKAIQYLVDCVVGYDTGCNIQSYARMVATRAQAYLDSQHCPLLDLRLLLKLTGQGALGDEKKTRFARSVDDVEFTTLADLQLYTKQCPNSFIKRCSKKFRRSLARDKAEKRYCPLLASFGHCLKKRAEQCLGHVDETHLRQNIASLKRLQRAAKTCHKIYPTWASQ</sequence>
<dbReference type="RefSeq" id="XP_022108706.1">
    <property type="nucleotide sequence ID" value="XM_022253014.1"/>
</dbReference>
<feature type="signal peptide" evidence="2">
    <location>
        <begin position="1"/>
        <end position="23"/>
    </location>
</feature>
<feature type="compositionally biased region" description="Basic and acidic residues" evidence="1">
    <location>
        <begin position="66"/>
        <end position="81"/>
    </location>
</feature>
<dbReference type="KEGG" id="aplc:110988980"/>
<protein>
    <submittedName>
        <fullName evidence="5">Uncharacterized protein LOC110988980</fullName>
    </submittedName>
</protein>
<dbReference type="SMART" id="SM00054">
    <property type="entry name" value="EFh"/>
    <property type="match status" value="2"/>
</dbReference>
<evidence type="ECO:0000256" key="1">
    <source>
        <dbReference type="SAM" id="MobiDB-lite"/>
    </source>
</evidence>
<dbReference type="SUPFAM" id="SSF47473">
    <property type="entry name" value="EF-hand"/>
    <property type="match status" value="1"/>
</dbReference>
<gene>
    <name evidence="5" type="primary">LOC110988980</name>
</gene>
<keyword evidence="2" id="KW-0732">Signal</keyword>
<feature type="domain" description="EF-hand" evidence="3">
    <location>
        <begin position="122"/>
        <end position="157"/>
    </location>
</feature>
<evidence type="ECO:0000256" key="2">
    <source>
        <dbReference type="SAM" id="SignalP"/>
    </source>
</evidence>